<keyword evidence="2" id="KW-1185">Reference proteome</keyword>
<reference evidence="1 2" key="1">
    <citation type="submission" date="2017-06" db="EMBL/GenBank/DDBJ databases">
        <authorList>
            <person name="Kim H.J."/>
            <person name="Triplett B.A."/>
        </authorList>
    </citation>
    <scope>NUCLEOTIDE SEQUENCE [LARGE SCALE GENOMIC DNA]</scope>
    <source>
        <strain evidence="1 2">DSM 8800</strain>
    </source>
</reference>
<accession>A0A238VL44</accession>
<dbReference type="RefSeq" id="WP_089383869.1">
    <property type="nucleotide sequence ID" value="NZ_FZNQ01000003.1"/>
</dbReference>
<evidence type="ECO:0000313" key="2">
    <source>
        <dbReference type="Proteomes" id="UP000198397"/>
    </source>
</evidence>
<evidence type="ECO:0000313" key="1">
    <source>
        <dbReference type="EMBL" id="SNR34956.1"/>
    </source>
</evidence>
<protein>
    <submittedName>
        <fullName evidence="1">Uncharacterized protein</fullName>
    </submittedName>
</protein>
<dbReference type="AlphaFoldDB" id="A0A238VL44"/>
<organism evidence="1 2">
    <name type="scientific">Halorubrum vacuolatum</name>
    <name type="common">Natronobacterium vacuolatum</name>
    <dbReference type="NCBI Taxonomy" id="63740"/>
    <lineage>
        <taxon>Archaea</taxon>
        <taxon>Methanobacteriati</taxon>
        <taxon>Methanobacteriota</taxon>
        <taxon>Stenosarchaea group</taxon>
        <taxon>Halobacteria</taxon>
        <taxon>Halobacteriales</taxon>
        <taxon>Haloferacaceae</taxon>
        <taxon>Halorubrum</taxon>
    </lineage>
</organism>
<name>A0A238VL44_HALVU</name>
<gene>
    <name evidence="1" type="ORF">SAMN06264855_10364</name>
</gene>
<dbReference type="Proteomes" id="UP000198397">
    <property type="component" value="Unassembled WGS sequence"/>
</dbReference>
<sequence>MTVTRWETEPLAPVQARPDWFDHEDAGGRVRFLDAEGSIPDGRSDSPDLIARADFDADRLLYLAGGGPDAGCHRLVVDDVTLDGEALSIDAHVECESGMAAQVITYPAAVLWVPDTKATRVTASITDGWDRTHTDTASIG</sequence>
<proteinExistence type="predicted"/>
<dbReference type="EMBL" id="FZNQ01000003">
    <property type="protein sequence ID" value="SNR34956.1"/>
    <property type="molecule type" value="Genomic_DNA"/>
</dbReference>